<dbReference type="GeneTree" id="ENSGT00940000156617"/>
<gene>
    <name evidence="2 3" type="primary">Rbm5</name>
</gene>
<dbReference type="Ensembl" id="ENSMUST00000182421.8">
    <property type="protein sequence ID" value="ENSMUSP00000138778.2"/>
    <property type="gene ID" value="ENSMUSG00000032580.13"/>
</dbReference>
<accession>S4R2T4</accession>
<evidence type="ECO:0007829" key="5">
    <source>
        <dbReference type="PeptideAtlas" id="S4R2T4"/>
    </source>
</evidence>
<dbReference type="ProteomicsDB" id="316537"/>
<feature type="region of interest" description="Disordered" evidence="1">
    <location>
        <begin position="1"/>
        <end position="65"/>
    </location>
</feature>
<dbReference type="AlphaFoldDB" id="S4R2T4"/>
<dbReference type="ExpressionAtlas" id="S4R2T4">
    <property type="expression patterns" value="baseline and differential"/>
</dbReference>
<evidence type="ECO:0000313" key="2">
    <source>
        <dbReference type="Ensembl" id="ENSMUSP00000138778.2"/>
    </source>
</evidence>
<reference evidence="2 4" key="2">
    <citation type="journal article" date="2011" name="PLoS Biol.">
        <title>Modernizing reference genome assemblies.</title>
        <authorList>
            <person name="Church D.M."/>
            <person name="Schneider V.A."/>
            <person name="Graves T."/>
            <person name="Auger K."/>
            <person name="Cunningham F."/>
            <person name="Bouk N."/>
            <person name="Chen H.C."/>
            <person name="Agarwala R."/>
            <person name="McLaren W.M."/>
            <person name="Ritchie G.R."/>
            <person name="Albracht D."/>
            <person name="Kremitzki M."/>
            <person name="Rock S."/>
            <person name="Kotkiewicz H."/>
            <person name="Kremitzki C."/>
            <person name="Wollam A."/>
            <person name="Trani L."/>
            <person name="Fulton L."/>
            <person name="Fulton R."/>
            <person name="Matthews L."/>
            <person name="Whitehead S."/>
            <person name="Chow W."/>
            <person name="Torrance J."/>
            <person name="Dunn M."/>
            <person name="Harden G."/>
            <person name="Threadgold G."/>
            <person name="Wood J."/>
            <person name="Collins J."/>
            <person name="Heath P."/>
            <person name="Griffiths G."/>
            <person name="Pelan S."/>
            <person name="Grafham D."/>
            <person name="Eichler E.E."/>
            <person name="Weinstock G."/>
            <person name="Mardis E.R."/>
            <person name="Wilson R.K."/>
            <person name="Howe K."/>
            <person name="Flicek P."/>
            <person name="Hubbard T."/>
        </authorList>
    </citation>
    <scope>NUCLEOTIDE SEQUENCE [LARGE SCALE GENOMIC DNA]</scope>
    <source>
        <strain evidence="2 4">C57BL/6J</strain>
    </source>
</reference>
<dbReference type="VEuPathDB" id="HostDB:ENSMUSG00000032580"/>
<dbReference type="AGR" id="MGI:1933204"/>
<dbReference type="PeptideAtlas" id="S4R2T4"/>
<evidence type="ECO:0000313" key="3">
    <source>
        <dbReference type="MGI" id="MGI:1933204"/>
    </source>
</evidence>
<feature type="compositionally biased region" description="Basic and acidic residues" evidence="1">
    <location>
        <begin position="1"/>
        <end position="64"/>
    </location>
</feature>
<sequence length="115" mass="13431">MGSDKRVSRTERSGRYGSIIDRDDRDERESRSRRRDSDYKRSSDDRRGDRYDDYRDYDSPESVKEGTVTGLKMAIIQMVTMENMTIDMTSVMRERARPSCSVAFLSPSPRAIFEK</sequence>
<keyword evidence="5 6" id="KW-1267">Proteomics identification</keyword>
<dbReference type="HOGENOM" id="CLU_2108223_0_0_1"/>
<name>S4R2T4_MOUSE</name>
<reference evidence="2" key="3">
    <citation type="submission" date="2025-08" db="UniProtKB">
        <authorList>
            <consortium name="Ensembl"/>
        </authorList>
    </citation>
    <scope>IDENTIFICATION</scope>
    <source>
        <strain evidence="2">C57BL/6J</strain>
    </source>
</reference>
<evidence type="ECO:0000313" key="4">
    <source>
        <dbReference type="Proteomes" id="UP000000589"/>
    </source>
</evidence>
<organism evidence="2 4">
    <name type="scientific">Mus musculus</name>
    <name type="common">Mouse</name>
    <dbReference type="NCBI Taxonomy" id="10090"/>
    <lineage>
        <taxon>Eukaryota</taxon>
        <taxon>Metazoa</taxon>
        <taxon>Chordata</taxon>
        <taxon>Craniata</taxon>
        <taxon>Vertebrata</taxon>
        <taxon>Euteleostomi</taxon>
        <taxon>Mammalia</taxon>
        <taxon>Eutheria</taxon>
        <taxon>Euarchontoglires</taxon>
        <taxon>Glires</taxon>
        <taxon>Rodentia</taxon>
        <taxon>Myomorpha</taxon>
        <taxon>Muroidea</taxon>
        <taxon>Muridae</taxon>
        <taxon>Murinae</taxon>
        <taxon>Mus</taxon>
        <taxon>Mus</taxon>
    </lineage>
</organism>
<proteinExistence type="evidence at protein level"/>
<evidence type="ECO:0000256" key="1">
    <source>
        <dbReference type="SAM" id="MobiDB-lite"/>
    </source>
</evidence>
<reference evidence="2 4" key="1">
    <citation type="journal article" date="2009" name="PLoS Biol.">
        <title>Lineage-specific biology revealed by a finished genome assembly of the mouse.</title>
        <authorList>
            <consortium name="Mouse Genome Sequencing Consortium"/>
            <person name="Church D.M."/>
            <person name="Goodstadt L."/>
            <person name="Hillier L.W."/>
            <person name="Zody M.C."/>
            <person name="Goldstein S."/>
            <person name="She X."/>
            <person name="Bult C.J."/>
            <person name="Agarwala R."/>
            <person name="Cherry J.L."/>
            <person name="DiCuccio M."/>
            <person name="Hlavina W."/>
            <person name="Kapustin Y."/>
            <person name="Meric P."/>
            <person name="Maglott D."/>
            <person name="Birtle Z."/>
            <person name="Marques A.C."/>
            <person name="Graves T."/>
            <person name="Zhou S."/>
            <person name="Teague B."/>
            <person name="Potamousis K."/>
            <person name="Churas C."/>
            <person name="Place M."/>
            <person name="Herschleb J."/>
            <person name="Runnheim R."/>
            <person name="Forrest D."/>
            <person name="Amos-Landgraf J."/>
            <person name="Schwartz D.C."/>
            <person name="Cheng Z."/>
            <person name="Lindblad-Toh K."/>
            <person name="Eichler E.E."/>
            <person name="Ponting C.P."/>
        </authorList>
    </citation>
    <scope>NUCLEOTIDE SEQUENCE [LARGE SCALE GENOMIC DNA]</scope>
    <source>
        <strain evidence="2 4">C57BL/6J</strain>
    </source>
</reference>
<keyword evidence="4" id="KW-1185">Reference proteome</keyword>
<dbReference type="MGI" id="MGI:1933204">
    <property type="gene designation" value="Rbm5"/>
</dbReference>
<evidence type="ECO:0007829" key="6">
    <source>
        <dbReference type="ProteomicsDB" id="S4R2T4"/>
    </source>
</evidence>
<protein>
    <submittedName>
        <fullName evidence="2">RNA binding motif protein 5</fullName>
    </submittedName>
</protein>
<dbReference type="Bgee" id="ENSMUSG00000032580">
    <property type="expression patterns" value="Expressed in rostral migratory stream and 258 other cell types or tissues"/>
</dbReference>
<dbReference type="Antibodypedia" id="1962">
    <property type="antibodies" value="254 antibodies from 30 providers"/>
</dbReference>
<reference evidence="2" key="4">
    <citation type="submission" date="2025-09" db="UniProtKB">
        <authorList>
            <consortium name="Ensembl"/>
        </authorList>
    </citation>
    <scope>IDENTIFICATION</scope>
    <source>
        <strain evidence="2">C57BL/6J</strain>
    </source>
</reference>
<dbReference type="Proteomes" id="UP000000589">
    <property type="component" value="Chromosome 9"/>
</dbReference>